<evidence type="ECO:0000313" key="1">
    <source>
        <dbReference type="EMBL" id="GAG60564.1"/>
    </source>
</evidence>
<reference evidence="1" key="1">
    <citation type="journal article" date="2014" name="Front. Microbiol.">
        <title>High frequency of phylogenetically diverse reductive dehalogenase-homologous genes in deep subseafloor sedimentary metagenomes.</title>
        <authorList>
            <person name="Kawai M."/>
            <person name="Futagami T."/>
            <person name="Toyoda A."/>
            <person name="Takaki Y."/>
            <person name="Nishi S."/>
            <person name="Hori S."/>
            <person name="Arai W."/>
            <person name="Tsubouchi T."/>
            <person name="Morono Y."/>
            <person name="Uchiyama I."/>
            <person name="Ito T."/>
            <person name="Fujiyama A."/>
            <person name="Inagaki F."/>
            <person name="Takami H."/>
        </authorList>
    </citation>
    <scope>NUCLEOTIDE SEQUENCE</scope>
    <source>
        <strain evidence="1">Expedition CK06-06</strain>
    </source>
</reference>
<organism evidence="1">
    <name type="scientific">marine sediment metagenome</name>
    <dbReference type="NCBI Taxonomy" id="412755"/>
    <lineage>
        <taxon>unclassified sequences</taxon>
        <taxon>metagenomes</taxon>
        <taxon>ecological metagenomes</taxon>
    </lineage>
</organism>
<feature type="non-terminal residue" evidence="1">
    <location>
        <position position="1"/>
    </location>
</feature>
<accession>X0YV31</accession>
<comment type="caution">
    <text evidence="1">The sequence shown here is derived from an EMBL/GenBank/DDBJ whole genome shotgun (WGS) entry which is preliminary data.</text>
</comment>
<name>X0YV31_9ZZZZ</name>
<protein>
    <recommendedName>
        <fullName evidence="2">Outer membrane protein beta-barrel domain-containing protein</fullName>
    </recommendedName>
</protein>
<proteinExistence type="predicted"/>
<dbReference type="EMBL" id="BART01005075">
    <property type="protein sequence ID" value="GAG60564.1"/>
    <property type="molecule type" value="Genomic_DNA"/>
</dbReference>
<sequence length="162" mass="18084">DEMRGVITGIFKLDNRNIYSCALSYRIASKLAVRIQADFFDTKILLSNPKTSIKIEMIAISTLGIFDLVSYQNYVIYSGIGLTSHQVKTLWVKGPNAKFPWDIYNFGFPSGVTVLLGFTNSLPQSYCIRAELQYTVGTKGQLLSVPLDWNGFKFLVGVGIKI</sequence>
<evidence type="ECO:0008006" key="2">
    <source>
        <dbReference type="Google" id="ProtNLM"/>
    </source>
</evidence>
<dbReference type="AlphaFoldDB" id="X0YV31"/>
<gene>
    <name evidence="1" type="ORF">S01H4_12113</name>
</gene>